<dbReference type="EC" id="4.1.1.32" evidence="4"/>
<feature type="domain" description="Phosphoenolpyruvate carboxykinase GTP-utilising N-terminal" evidence="15">
    <location>
        <begin position="46"/>
        <end position="289"/>
    </location>
</feature>
<dbReference type="InterPro" id="IPR035078">
    <property type="entry name" value="PEP_carboxykinase_GTP_N"/>
</dbReference>
<dbReference type="GO" id="GO:0006107">
    <property type="term" value="P:oxaloacetate metabolic process"/>
    <property type="evidence" value="ECO:0007669"/>
    <property type="project" value="TreeGrafter"/>
</dbReference>
<evidence type="ECO:0000313" key="17">
    <source>
        <dbReference type="WBParaSite" id="Hba_17764"/>
    </source>
</evidence>
<dbReference type="InterPro" id="IPR008210">
    <property type="entry name" value="PEP_carboxykinase_N"/>
</dbReference>
<evidence type="ECO:0000256" key="1">
    <source>
        <dbReference type="ARBA" id="ARBA00001936"/>
    </source>
</evidence>
<evidence type="ECO:0000256" key="10">
    <source>
        <dbReference type="ARBA" id="ARBA00023239"/>
    </source>
</evidence>
<evidence type="ECO:0000256" key="6">
    <source>
        <dbReference type="ARBA" id="ARBA00022741"/>
    </source>
</evidence>
<evidence type="ECO:0000256" key="14">
    <source>
        <dbReference type="ARBA" id="ARBA00072283"/>
    </source>
</evidence>
<evidence type="ECO:0000256" key="2">
    <source>
        <dbReference type="ARBA" id="ARBA00005796"/>
    </source>
</evidence>
<evidence type="ECO:0000256" key="7">
    <source>
        <dbReference type="ARBA" id="ARBA00022793"/>
    </source>
</evidence>
<keyword evidence="16" id="KW-1185">Reference proteome</keyword>
<evidence type="ECO:0000256" key="11">
    <source>
        <dbReference type="ARBA" id="ARBA00051400"/>
    </source>
</evidence>
<comment type="function">
    <text evidence="12">Catalyzes the conversion of oxaloacetate (OAA) to phosphoenolpyruvate (PEP), the rate-limiting step in the metabolic pathway that produces glucose from lactate and other precursors derived from the citric acid cycle.</text>
</comment>
<organism evidence="16 17">
    <name type="scientific">Heterorhabditis bacteriophora</name>
    <name type="common">Entomopathogenic nematode worm</name>
    <dbReference type="NCBI Taxonomy" id="37862"/>
    <lineage>
        <taxon>Eukaryota</taxon>
        <taxon>Metazoa</taxon>
        <taxon>Ecdysozoa</taxon>
        <taxon>Nematoda</taxon>
        <taxon>Chromadorea</taxon>
        <taxon>Rhabditida</taxon>
        <taxon>Rhabditina</taxon>
        <taxon>Rhabditomorpha</taxon>
        <taxon>Strongyloidea</taxon>
        <taxon>Heterorhabditidae</taxon>
        <taxon>Heterorhabditis</taxon>
    </lineage>
</organism>
<dbReference type="GO" id="GO:0046327">
    <property type="term" value="P:glycerol biosynthetic process from pyruvate"/>
    <property type="evidence" value="ECO:0007669"/>
    <property type="project" value="TreeGrafter"/>
</dbReference>
<dbReference type="GO" id="GO:0033993">
    <property type="term" value="P:response to lipid"/>
    <property type="evidence" value="ECO:0007669"/>
    <property type="project" value="TreeGrafter"/>
</dbReference>
<dbReference type="GO" id="GO:0071333">
    <property type="term" value="P:cellular response to glucose stimulus"/>
    <property type="evidence" value="ECO:0007669"/>
    <property type="project" value="TreeGrafter"/>
</dbReference>
<dbReference type="GO" id="GO:0005525">
    <property type="term" value="F:GTP binding"/>
    <property type="evidence" value="ECO:0007669"/>
    <property type="project" value="UniProtKB-KW"/>
</dbReference>
<comment type="cofactor">
    <cofactor evidence="1">
        <name>Mn(2+)</name>
        <dbReference type="ChEBI" id="CHEBI:29035"/>
    </cofactor>
</comment>
<evidence type="ECO:0000259" key="15">
    <source>
        <dbReference type="Pfam" id="PF17297"/>
    </source>
</evidence>
<dbReference type="PANTHER" id="PTHR11561">
    <property type="entry name" value="PHOSPHOENOLPYRUVATE CARBOXYKINASE"/>
    <property type="match status" value="1"/>
</dbReference>
<accession>A0A1I7XKC5</accession>
<evidence type="ECO:0000256" key="3">
    <source>
        <dbReference type="ARBA" id="ARBA00011245"/>
    </source>
</evidence>
<keyword evidence="6" id="KW-0547">Nucleotide-binding</keyword>
<keyword evidence="5" id="KW-0479">Metal-binding</keyword>
<sequence>MPECRSLLPMESDGFQVVTEVITHKLNHIPIFKGDFGSLSPKVQRFIAEKAELMNPAGIYICDGSQQEYNDIVDKLVERGVLTPLSAYENCYLCRTDPRDVARVESKTWMVTKEKYQSVCRTPESVRPIMGQWMGEEQFCQELDSRFPGCMAGMILTDLFRVNGHQRRPMYVVPFSMGPIGGPLSKIGVELTDSSYVVLCMRIMTRMGTKVLEALGDGDFVRCIHSVGLPRPVRRMFIKVINHWPCNPEKVMIAHRPAEREIWSFGSGYGGNSLLGKKCFALRIASNIGHDEGWMAEHMLVTSFVLSHLSFH</sequence>
<keyword evidence="9" id="KW-0464">Manganese</keyword>
<keyword evidence="8" id="KW-0342">GTP-binding</keyword>
<keyword evidence="7" id="KW-0210">Decarboxylase</keyword>
<name>A0A1I7XKC5_HETBA</name>
<protein>
    <recommendedName>
        <fullName evidence="14">Phosphoenolpyruvate carboxykinase [GTP]</fullName>
        <ecNumber evidence="4">4.1.1.32</ecNumber>
    </recommendedName>
</protein>
<dbReference type="GO" id="GO:0019543">
    <property type="term" value="P:propionate catabolic process"/>
    <property type="evidence" value="ECO:0007669"/>
    <property type="project" value="TreeGrafter"/>
</dbReference>
<dbReference type="GO" id="GO:0006094">
    <property type="term" value="P:gluconeogenesis"/>
    <property type="evidence" value="ECO:0007669"/>
    <property type="project" value="InterPro"/>
</dbReference>
<dbReference type="GO" id="GO:0042594">
    <property type="term" value="P:response to starvation"/>
    <property type="evidence" value="ECO:0007669"/>
    <property type="project" value="TreeGrafter"/>
</dbReference>
<dbReference type="WBParaSite" id="Hba_17764">
    <property type="protein sequence ID" value="Hba_17764"/>
    <property type="gene ID" value="Hba_17764"/>
</dbReference>
<comment type="subunit">
    <text evidence="3">Monomer.</text>
</comment>
<dbReference type="GO" id="GO:0005829">
    <property type="term" value="C:cytosol"/>
    <property type="evidence" value="ECO:0007669"/>
    <property type="project" value="TreeGrafter"/>
</dbReference>
<dbReference type="GO" id="GO:0004613">
    <property type="term" value="F:phosphoenolpyruvate carboxykinase (GTP) activity"/>
    <property type="evidence" value="ECO:0007669"/>
    <property type="project" value="UniProtKB-EC"/>
</dbReference>
<dbReference type="Proteomes" id="UP000095283">
    <property type="component" value="Unplaced"/>
</dbReference>
<evidence type="ECO:0000256" key="8">
    <source>
        <dbReference type="ARBA" id="ARBA00023134"/>
    </source>
</evidence>
<evidence type="ECO:0000256" key="9">
    <source>
        <dbReference type="ARBA" id="ARBA00023211"/>
    </source>
</evidence>
<dbReference type="Gene3D" id="3.40.449.10">
    <property type="entry name" value="Phosphoenolpyruvate Carboxykinase, domain 1"/>
    <property type="match status" value="1"/>
</dbReference>
<dbReference type="InterPro" id="IPR008209">
    <property type="entry name" value="PEP_carboxykinase_GTP"/>
</dbReference>
<evidence type="ECO:0000313" key="16">
    <source>
        <dbReference type="Proteomes" id="UP000095283"/>
    </source>
</evidence>
<evidence type="ECO:0000256" key="12">
    <source>
        <dbReference type="ARBA" id="ARBA00058806"/>
    </source>
</evidence>
<dbReference type="AlphaFoldDB" id="A0A1I7XKC5"/>
<comment type="function">
    <text evidence="13">In parasitic nematodes PEPCK carboxylates phosphoenolpyruvate to oxaloacetate thus introducing the products of glycolysis to mitochondrial metabolism.</text>
</comment>
<comment type="catalytic activity">
    <reaction evidence="11">
        <text>oxaloacetate + GTP = phosphoenolpyruvate + GDP + CO2</text>
        <dbReference type="Rhea" id="RHEA:10388"/>
        <dbReference type="ChEBI" id="CHEBI:16452"/>
        <dbReference type="ChEBI" id="CHEBI:16526"/>
        <dbReference type="ChEBI" id="CHEBI:37565"/>
        <dbReference type="ChEBI" id="CHEBI:58189"/>
        <dbReference type="ChEBI" id="CHEBI:58702"/>
        <dbReference type="EC" id="4.1.1.32"/>
    </reaction>
</comment>
<proteinExistence type="inferred from homology"/>
<dbReference type="GO" id="GO:0030145">
    <property type="term" value="F:manganese ion binding"/>
    <property type="evidence" value="ECO:0007669"/>
    <property type="project" value="TreeGrafter"/>
</dbReference>
<dbReference type="Gene3D" id="2.170.8.10">
    <property type="entry name" value="Phosphoenolpyruvate Carboxykinase, domain 2"/>
    <property type="match status" value="1"/>
</dbReference>
<comment type="similarity">
    <text evidence="2">Belongs to the phosphoenolpyruvate carboxykinase [GTP] family.</text>
</comment>
<evidence type="ECO:0000256" key="4">
    <source>
        <dbReference type="ARBA" id="ARBA00012306"/>
    </source>
</evidence>
<dbReference type="SUPFAM" id="SSF68923">
    <property type="entry name" value="PEP carboxykinase N-terminal domain"/>
    <property type="match status" value="1"/>
</dbReference>
<keyword evidence="10" id="KW-0456">Lyase</keyword>
<dbReference type="PANTHER" id="PTHR11561:SF0">
    <property type="entry name" value="PHOSPHOENOLPYRUVATE CARBOXYKINASE [GTP]-RELATED"/>
    <property type="match status" value="1"/>
</dbReference>
<evidence type="ECO:0000256" key="13">
    <source>
        <dbReference type="ARBA" id="ARBA00058921"/>
    </source>
</evidence>
<evidence type="ECO:0000256" key="5">
    <source>
        <dbReference type="ARBA" id="ARBA00022723"/>
    </source>
</evidence>
<reference evidence="17" key="1">
    <citation type="submission" date="2016-11" db="UniProtKB">
        <authorList>
            <consortium name="WormBaseParasite"/>
        </authorList>
    </citation>
    <scope>IDENTIFICATION</scope>
</reference>
<dbReference type="Pfam" id="PF17297">
    <property type="entry name" value="PEPCK_N"/>
    <property type="match status" value="1"/>
</dbReference>
<dbReference type="FunFam" id="3.40.449.10:FF:000003">
    <property type="entry name" value="Phosphoenolpyruvate carboxykinase, cytosolic [GTP]"/>
    <property type="match status" value="1"/>
</dbReference>